<gene>
    <name evidence="1" type="ORF">SAMN05444373_101518</name>
</gene>
<accession>A0A1M6F3T1</accession>
<reference evidence="1 2" key="1">
    <citation type="submission" date="2016-11" db="EMBL/GenBank/DDBJ databases">
        <authorList>
            <person name="Varghese N."/>
            <person name="Submissions S."/>
        </authorList>
    </citation>
    <scope>NUCLEOTIDE SEQUENCE [LARGE SCALE GENOMIC DNA]</scope>
    <source>
        <strain evidence="1 2">DSM 19027</strain>
    </source>
</reference>
<name>A0A1M6F3T1_9FIRM</name>
<dbReference type="AlphaFoldDB" id="A0A1M6F3T1"/>
<protein>
    <submittedName>
        <fullName evidence="1">Uncharacterized protein</fullName>
    </submittedName>
</protein>
<proteinExistence type="predicted"/>
<dbReference type="OrthoDB" id="1739528at2"/>
<keyword evidence="2" id="KW-1185">Reference proteome</keyword>
<dbReference type="RefSeq" id="WP_149678408.1">
    <property type="nucleotide sequence ID" value="NZ_DAONMB010000001.1"/>
</dbReference>
<dbReference type="Proteomes" id="UP000324781">
    <property type="component" value="Unassembled WGS sequence"/>
</dbReference>
<organism evidence="1 2">
    <name type="scientific">Thermoclostridium caenicola</name>
    <dbReference type="NCBI Taxonomy" id="659425"/>
    <lineage>
        <taxon>Bacteria</taxon>
        <taxon>Bacillati</taxon>
        <taxon>Bacillota</taxon>
        <taxon>Clostridia</taxon>
        <taxon>Eubacteriales</taxon>
        <taxon>Oscillospiraceae</taxon>
        <taxon>Thermoclostridium</taxon>
    </lineage>
</organism>
<evidence type="ECO:0000313" key="2">
    <source>
        <dbReference type="Proteomes" id="UP000324781"/>
    </source>
</evidence>
<sequence>MRKKKDIKRNIRTENLPAVIQPKARMCMNCVKGLPVGINGDVLCREKGIVTWDYCCPNHRFFYMEDLMKMEFYRCSNCEFFTFHPHPYIPSYGVCSLFSVRKCDGSAKKACSKFVKRKERNVS</sequence>
<dbReference type="EMBL" id="FQZP01000015">
    <property type="protein sequence ID" value="SHI92322.1"/>
    <property type="molecule type" value="Genomic_DNA"/>
</dbReference>
<evidence type="ECO:0000313" key="1">
    <source>
        <dbReference type="EMBL" id="SHI92322.1"/>
    </source>
</evidence>